<dbReference type="GO" id="GO:0009253">
    <property type="term" value="P:peptidoglycan catabolic process"/>
    <property type="evidence" value="ECO:0007669"/>
    <property type="project" value="InterPro"/>
</dbReference>
<dbReference type="GO" id="GO:0008745">
    <property type="term" value="F:N-acetylmuramoyl-L-alanine amidase activity"/>
    <property type="evidence" value="ECO:0007669"/>
    <property type="project" value="InterPro"/>
</dbReference>
<dbReference type="Proteomes" id="UP000275076">
    <property type="component" value="Unassembled WGS sequence"/>
</dbReference>
<organism evidence="4 5">
    <name type="scientific">Salibacterium salarium</name>
    <dbReference type="NCBI Taxonomy" id="284579"/>
    <lineage>
        <taxon>Bacteria</taxon>
        <taxon>Bacillati</taxon>
        <taxon>Bacillota</taxon>
        <taxon>Bacilli</taxon>
        <taxon>Bacillales</taxon>
        <taxon>Bacillaceae</taxon>
    </lineage>
</organism>
<comment type="caution">
    <text evidence="4">The sequence shown here is derived from an EMBL/GenBank/DDBJ whole genome shotgun (WGS) entry which is preliminary data.</text>
</comment>
<dbReference type="InterPro" id="IPR002502">
    <property type="entry name" value="Amidase_domain"/>
</dbReference>
<name>A0A3R9P8P6_9BACI</name>
<dbReference type="Pfam" id="PF01510">
    <property type="entry name" value="Amidase_2"/>
    <property type="match status" value="1"/>
</dbReference>
<sequence length="61" mass="7148">MLKLLSGQHNEFTIGVGYQGHFGRHHMTDEQLETGIKLNKWLTDKYDLSENYIVGHRDLVY</sequence>
<proteinExistence type="predicted"/>
<dbReference type="OrthoDB" id="9812621at2"/>
<accession>A0A3R9P8P6</accession>
<reference evidence="4 5" key="1">
    <citation type="submission" date="2018-10" db="EMBL/GenBank/DDBJ databases">
        <title>Draft genome sequence of Bacillus salarius IM0101, isolated from a hypersaline soil in Inner Mongolia, China.</title>
        <authorList>
            <person name="Yamprayoonswat W."/>
            <person name="Boonvisut S."/>
            <person name="Jumpathong W."/>
            <person name="Sittihan S."/>
            <person name="Ruangsuj P."/>
            <person name="Wanthongcharoen S."/>
            <person name="Thongpramul N."/>
            <person name="Pimmason S."/>
            <person name="Yu B."/>
            <person name="Yasawong M."/>
        </authorList>
    </citation>
    <scope>NUCLEOTIDE SEQUENCE [LARGE SCALE GENOMIC DNA]</scope>
    <source>
        <strain evidence="4 5">IM0101</strain>
    </source>
</reference>
<evidence type="ECO:0000259" key="3">
    <source>
        <dbReference type="Pfam" id="PF01510"/>
    </source>
</evidence>
<dbReference type="EMBL" id="RBVX01000006">
    <property type="protein sequence ID" value="RSL33840.1"/>
    <property type="molecule type" value="Genomic_DNA"/>
</dbReference>
<feature type="domain" description="N-acetylmuramoyl-L-alanine amidase" evidence="3">
    <location>
        <begin position="8"/>
        <end position="58"/>
    </location>
</feature>
<dbReference type="InterPro" id="IPR036505">
    <property type="entry name" value="Amidase/PGRP_sf"/>
</dbReference>
<protein>
    <recommendedName>
        <fullName evidence="2">Autolysin</fullName>
    </recommendedName>
    <alternativeName>
        <fullName evidence="1">Cell wall hydrolase</fullName>
    </alternativeName>
</protein>
<evidence type="ECO:0000313" key="4">
    <source>
        <dbReference type="EMBL" id="RSL33840.1"/>
    </source>
</evidence>
<gene>
    <name evidence="4" type="ORF">D7Z54_09120</name>
</gene>
<evidence type="ECO:0000256" key="2">
    <source>
        <dbReference type="ARBA" id="ARBA00032390"/>
    </source>
</evidence>
<dbReference type="AlphaFoldDB" id="A0A3R9P8P6"/>
<evidence type="ECO:0000256" key="1">
    <source>
        <dbReference type="ARBA" id="ARBA00030881"/>
    </source>
</evidence>
<dbReference type="Gene3D" id="3.40.80.10">
    <property type="entry name" value="Peptidoglycan recognition protein-like"/>
    <property type="match status" value="1"/>
</dbReference>
<evidence type="ECO:0000313" key="5">
    <source>
        <dbReference type="Proteomes" id="UP000275076"/>
    </source>
</evidence>
<keyword evidence="5" id="KW-1185">Reference proteome</keyword>
<dbReference type="SUPFAM" id="SSF55846">
    <property type="entry name" value="N-acetylmuramoyl-L-alanine amidase-like"/>
    <property type="match status" value="1"/>
</dbReference>